<evidence type="ECO:0000259" key="8">
    <source>
        <dbReference type="PROSITE" id="PS51213"/>
    </source>
</evidence>
<dbReference type="SUPFAM" id="SSF46689">
    <property type="entry name" value="Homeodomain-like"/>
    <property type="match status" value="1"/>
</dbReference>
<dbReference type="SMART" id="SM01188">
    <property type="entry name" value="ELK"/>
    <property type="match status" value="1"/>
</dbReference>
<keyword evidence="2 5" id="KW-0238">DNA-binding</keyword>
<dbReference type="AlphaFoldDB" id="O80411"/>
<reference evidence="9" key="1">
    <citation type="submission" date="1998-07" db="EMBL/GenBank/DDBJ databases">
        <title>Molecular cloning of knotted-like genes from apical meristem of Pharbitis nil.</title>
        <authorList>
            <person name="Kobayashi A."/>
            <person name="Suzuki Y."/>
            <person name="Yamaguchi I."/>
        </authorList>
    </citation>
    <scope>NUCLEOTIDE SEQUENCE</scope>
    <source>
        <strain evidence="9">Violet</strain>
        <tissue evidence="9">Shoot apical meristem</tissue>
    </source>
</reference>
<dbReference type="Gene3D" id="1.10.10.60">
    <property type="entry name" value="Homeodomain-like"/>
    <property type="match status" value="1"/>
</dbReference>
<dbReference type="InterPro" id="IPR009057">
    <property type="entry name" value="Homeodomain-like_sf"/>
</dbReference>
<dbReference type="InterPro" id="IPR050224">
    <property type="entry name" value="TALE_homeobox"/>
</dbReference>
<dbReference type="InterPro" id="IPR005539">
    <property type="entry name" value="ELK_dom"/>
</dbReference>
<evidence type="ECO:0000313" key="9">
    <source>
        <dbReference type="EMBL" id="BAA31701.1"/>
    </source>
</evidence>
<evidence type="ECO:0000259" key="7">
    <source>
        <dbReference type="PROSITE" id="PS50071"/>
    </source>
</evidence>
<name>O80411_IPONI</name>
<gene>
    <name evidence="9" type="primary">PKn3</name>
</gene>
<proteinExistence type="evidence at transcript level"/>
<dbReference type="SMART" id="SM00389">
    <property type="entry name" value="HOX"/>
    <property type="match status" value="1"/>
</dbReference>
<dbReference type="EMBL" id="AB016002">
    <property type="protein sequence ID" value="BAA31701.1"/>
    <property type="molecule type" value="mRNA"/>
</dbReference>
<dbReference type="InterPro" id="IPR005540">
    <property type="entry name" value="KNOX1"/>
</dbReference>
<sequence>MDELYGIHSVLAPSNAPSNNNNNVFSLGVDDIHHHHNHHHHQSSMMNGGIVISGDEGQLQGQHHHHHHLLVTSSNDNYYNSDENSKGGGGGVEMMSDVVKAQIASHPLYPNLVSAYIQCRKVAAPPEMAALLEELSKVTQPITTAEIGADPELDEFMESYCEVLYKYKEELSKPFDEAKTFLSSIESQLSNLCKDTFPTTSFNSYHSGDEAGGTSEEDLSCGEVEVAESQEHLNNNSEGDQQIKEMLMRKYSGYLSSLRKEFLKKRKKGKLPKDARVALLDWWNSHYRWPYTTEEEKNKLSEATGLDQKQINNWFINQRKRHWRPSEDMRFALMEGVSGDVAGSMFFDAGGGTGNLGI</sequence>
<dbReference type="Pfam" id="PF05920">
    <property type="entry name" value="Homeobox_KN"/>
    <property type="match status" value="1"/>
</dbReference>
<dbReference type="InterPro" id="IPR008422">
    <property type="entry name" value="KN_HD"/>
</dbReference>
<evidence type="ECO:0000256" key="1">
    <source>
        <dbReference type="ARBA" id="ARBA00004123"/>
    </source>
</evidence>
<keyword evidence="4 5" id="KW-0539">Nucleus</keyword>
<evidence type="ECO:0000256" key="4">
    <source>
        <dbReference type="ARBA" id="ARBA00023242"/>
    </source>
</evidence>
<dbReference type="SMART" id="SM01255">
    <property type="entry name" value="KNOX1"/>
    <property type="match status" value="1"/>
</dbReference>
<dbReference type="InterPro" id="IPR001356">
    <property type="entry name" value="HD"/>
</dbReference>
<comment type="subcellular location">
    <subcellularLocation>
        <location evidence="1 5">Nucleus</location>
    </subcellularLocation>
</comment>
<dbReference type="GO" id="GO:0000981">
    <property type="term" value="F:DNA-binding transcription factor activity, RNA polymerase II-specific"/>
    <property type="evidence" value="ECO:0007669"/>
    <property type="project" value="InterPro"/>
</dbReference>
<evidence type="ECO:0000256" key="2">
    <source>
        <dbReference type="ARBA" id="ARBA00023125"/>
    </source>
</evidence>
<dbReference type="GO" id="GO:0005634">
    <property type="term" value="C:nucleus"/>
    <property type="evidence" value="ECO:0007669"/>
    <property type="project" value="UniProtKB-SubCell"/>
</dbReference>
<organism evidence="9">
    <name type="scientific">Ipomoea nil</name>
    <name type="common">Japanese morning glory</name>
    <name type="synonym">Pharbitis nil</name>
    <dbReference type="NCBI Taxonomy" id="35883"/>
    <lineage>
        <taxon>Eukaryota</taxon>
        <taxon>Viridiplantae</taxon>
        <taxon>Streptophyta</taxon>
        <taxon>Embryophyta</taxon>
        <taxon>Tracheophyta</taxon>
        <taxon>Spermatophyta</taxon>
        <taxon>Magnoliopsida</taxon>
        <taxon>eudicotyledons</taxon>
        <taxon>Gunneridae</taxon>
        <taxon>Pentapetalae</taxon>
        <taxon>asterids</taxon>
        <taxon>lamiids</taxon>
        <taxon>Solanales</taxon>
        <taxon>Convolvulaceae</taxon>
        <taxon>Ipomoeeae</taxon>
        <taxon>Ipomoea</taxon>
    </lineage>
</organism>
<accession>O80411</accession>
<dbReference type="PANTHER" id="PTHR11850">
    <property type="entry name" value="HOMEOBOX PROTEIN TRANSCRIPTION FACTORS"/>
    <property type="match status" value="1"/>
</dbReference>
<dbReference type="GO" id="GO:0003677">
    <property type="term" value="F:DNA binding"/>
    <property type="evidence" value="ECO:0007669"/>
    <property type="project" value="UniProtKB-UniRule"/>
</dbReference>
<evidence type="ECO:0000256" key="3">
    <source>
        <dbReference type="ARBA" id="ARBA00023155"/>
    </source>
</evidence>
<dbReference type="Pfam" id="PF03790">
    <property type="entry name" value="KNOX1"/>
    <property type="match status" value="1"/>
</dbReference>
<feature type="domain" description="Homeobox" evidence="7">
    <location>
        <begin position="262"/>
        <end position="325"/>
    </location>
</feature>
<keyword evidence="3 5" id="KW-0371">Homeobox</keyword>
<protein>
    <submittedName>
        <fullName evidence="9">Pharbitis kntted-like gene 3</fullName>
    </submittedName>
</protein>
<dbReference type="InterPro" id="IPR005541">
    <property type="entry name" value="KNOX2"/>
</dbReference>
<dbReference type="SMART" id="SM01256">
    <property type="entry name" value="KNOX2"/>
    <property type="match status" value="1"/>
</dbReference>
<dbReference type="PROSITE" id="PS51213">
    <property type="entry name" value="ELK"/>
    <property type="match status" value="1"/>
</dbReference>
<evidence type="ECO:0000256" key="5">
    <source>
        <dbReference type="PROSITE-ProRule" id="PRU00108"/>
    </source>
</evidence>
<feature type="domain" description="ELK" evidence="8">
    <location>
        <begin position="242"/>
        <end position="262"/>
    </location>
</feature>
<dbReference type="InterPro" id="IPR017970">
    <property type="entry name" value="Homeobox_CS"/>
</dbReference>
<dbReference type="Pfam" id="PF03789">
    <property type="entry name" value="ELK"/>
    <property type="match status" value="1"/>
</dbReference>
<dbReference type="PROSITE" id="PS50071">
    <property type="entry name" value="HOMEOBOX_2"/>
    <property type="match status" value="1"/>
</dbReference>
<dbReference type="CDD" id="cd00086">
    <property type="entry name" value="homeodomain"/>
    <property type="match status" value="1"/>
</dbReference>
<comment type="similarity">
    <text evidence="6">Belongs to the TALE/KNOX homeobox family.</text>
</comment>
<dbReference type="PROSITE" id="PS00027">
    <property type="entry name" value="HOMEOBOX_1"/>
    <property type="match status" value="1"/>
</dbReference>
<evidence type="ECO:0000256" key="6">
    <source>
        <dbReference type="PROSITE-ProRule" id="PRU00559"/>
    </source>
</evidence>
<feature type="DNA-binding region" description="Homeobox; TALE-type" evidence="5">
    <location>
        <begin position="263"/>
        <end position="326"/>
    </location>
</feature>
<dbReference type="Pfam" id="PF03791">
    <property type="entry name" value="KNOX2"/>
    <property type="match status" value="1"/>
</dbReference>